<evidence type="ECO:0000313" key="3">
    <source>
        <dbReference type="Proteomes" id="UP000319557"/>
    </source>
</evidence>
<dbReference type="Proteomes" id="UP000319557">
    <property type="component" value="Chromosome"/>
</dbReference>
<dbReference type="PROSITE" id="PS51257">
    <property type="entry name" value="PROKAR_LIPOPROTEIN"/>
    <property type="match status" value="1"/>
</dbReference>
<organism evidence="2 3">
    <name type="scientific">Rosistilla ulvae</name>
    <dbReference type="NCBI Taxonomy" id="1930277"/>
    <lineage>
        <taxon>Bacteria</taxon>
        <taxon>Pseudomonadati</taxon>
        <taxon>Planctomycetota</taxon>
        <taxon>Planctomycetia</taxon>
        <taxon>Pirellulales</taxon>
        <taxon>Pirellulaceae</taxon>
        <taxon>Rosistilla</taxon>
    </lineage>
</organism>
<proteinExistence type="predicted"/>
<dbReference type="KEGG" id="ruv:EC9_23430"/>
<gene>
    <name evidence="2" type="ORF">EC9_23430</name>
</gene>
<dbReference type="AlphaFoldDB" id="A0A517LZV7"/>
<dbReference type="EMBL" id="CP036261">
    <property type="protein sequence ID" value="QDS88156.1"/>
    <property type="molecule type" value="Genomic_DNA"/>
</dbReference>
<accession>A0A517LZV7</accession>
<dbReference type="RefSeq" id="WP_145345159.1">
    <property type="nucleotide sequence ID" value="NZ_CP036261.1"/>
</dbReference>
<sequence>MRGLLACTALVGLTLLGGCRICGSDDDCAYPAYGGSWERTNRNHGRVGSVFAPAGAKVAGYAAPQPVFIEPARSEPTQSTVPDAPSLLDDLESEMPELQQPAPLGDIDQA</sequence>
<feature type="region of interest" description="Disordered" evidence="1">
    <location>
        <begin position="71"/>
        <end position="110"/>
    </location>
</feature>
<evidence type="ECO:0000256" key="1">
    <source>
        <dbReference type="SAM" id="MobiDB-lite"/>
    </source>
</evidence>
<dbReference type="OrthoDB" id="268334at2"/>
<evidence type="ECO:0000313" key="2">
    <source>
        <dbReference type="EMBL" id="QDS88156.1"/>
    </source>
</evidence>
<reference evidence="2 3" key="1">
    <citation type="submission" date="2019-02" db="EMBL/GenBank/DDBJ databases">
        <title>Deep-cultivation of Planctomycetes and their phenomic and genomic characterization uncovers novel biology.</title>
        <authorList>
            <person name="Wiegand S."/>
            <person name="Jogler M."/>
            <person name="Boedeker C."/>
            <person name="Pinto D."/>
            <person name="Vollmers J."/>
            <person name="Rivas-Marin E."/>
            <person name="Kohn T."/>
            <person name="Peeters S.H."/>
            <person name="Heuer A."/>
            <person name="Rast P."/>
            <person name="Oberbeckmann S."/>
            <person name="Bunk B."/>
            <person name="Jeske O."/>
            <person name="Meyerdierks A."/>
            <person name="Storesund J.E."/>
            <person name="Kallscheuer N."/>
            <person name="Luecker S."/>
            <person name="Lage O.M."/>
            <person name="Pohl T."/>
            <person name="Merkel B.J."/>
            <person name="Hornburger P."/>
            <person name="Mueller R.-W."/>
            <person name="Bruemmer F."/>
            <person name="Labrenz M."/>
            <person name="Spormann A.M."/>
            <person name="Op den Camp H."/>
            <person name="Overmann J."/>
            <person name="Amann R."/>
            <person name="Jetten M.S.M."/>
            <person name="Mascher T."/>
            <person name="Medema M.H."/>
            <person name="Devos D.P."/>
            <person name="Kaster A.-K."/>
            <person name="Ovreas L."/>
            <person name="Rohde M."/>
            <person name="Galperin M.Y."/>
            <person name="Jogler C."/>
        </authorList>
    </citation>
    <scope>NUCLEOTIDE SEQUENCE [LARGE SCALE GENOMIC DNA]</scope>
    <source>
        <strain evidence="2 3">EC9</strain>
    </source>
</reference>
<protein>
    <submittedName>
        <fullName evidence="2">Uncharacterized protein</fullName>
    </submittedName>
</protein>
<name>A0A517LZV7_9BACT</name>
<keyword evidence="3" id="KW-1185">Reference proteome</keyword>